<dbReference type="Gene3D" id="1.10.220.150">
    <property type="entry name" value="Arf GTPase activating protein"/>
    <property type="match status" value="1"/>
</dbReference>
<dbReference type="SUPFAM" id="SSF57863">
    <property type="entry name" value="ArfGap/RecO-like zinc finger"/>
    <property type="match status" value="1"/>
</dbReference>
<dbReference type="InterPro" id="IPR052589">
    <property type="entry name" value="Arf-GAP_dual-PH_domain"/>
</dbReference>
<evidence type="ECO:0000259" key="3">
    <source>
        <dbReference type="PROSITE" id="PS50115"/>
    </source>
</evidence>
<dbReference type="Gene3D" id="2.30.29.30">
    <property type="entry name" value="Pleckstrin-homology domain (PH domain)/Phosphotyrosine-binding domain (PTB)"/>
    <property type="match status" value="2"/>
</dbReference>
<dbReference type="InterPro" id="IPR001849">
    <property type="entry name" value="PH_domain"/>
</dbReference>
<feature type="domain" description="PH" evidence="2">
    <location>
        <begin position="271"/>
        <end position="382"/>
    </location>
</feature>
<gene>
    <name evidence="4" type="primary">ADAP2</name>
    <name evidence="4" type="ORF">Ciccas_005782</name>
</gene>
<proteinExistence type="predicted"/>
<keyword evidence="5" id="KW-1185">Reference proteome</keyword>
<comment type="caution">
    <text evidence="4">The sequence shown here is derived from an EMBL/GenBank/DDBJ whole genome shotgun (WGS) entry which is preliminary data.</text>
</comment>
<dbReference type="Proteomes" id="UP001626550">
    <property type="component" value="Unassembled WGS sequence"/>
</dbReference>
<dbReference type="SMART" id="SM00105">
    <property type="entry name" value="ArfGap"/>
    <property type="match status" value="1"/>
</dbReference>
<protein>
    <submittedName>
        <fullName evidence="4">ArfGAP</fullName>
    </submittedName>
</protein>
<dbReference type="InterPro" id="IPR001164">
    <property type="entry name" value="ArfGAP_dom"/>
</dbReference>
<dbReference type="GO" id="GO:0008270">
    <property type="term" value="F:zinc ion binding"/>
    <property type="evidence" value="ECO:0007669"/>
    <property type="project" value="UniProtKB-KW"/>
</dbReference>
<dbReference type="SMART" id="SM00233">
    <property type="entry name" value="PH"/>
    <property type="match status" value="1"/>
</dbReference>
<reference evidence="4 5" key="1">
    <citation type="submission" date="2024-11" db="EMBL/GenBank/DDBJ databases">
        <title>Adaptive evolution of stress response genes in parasites aligns with host niche diversity.</title>
        <authorList>
            <person name="Hahn C."/>
            <person name="Resl P."/>
        </authorList>
    </citation>
    <scope>NUCLEOTIDE SEQUENCE [LARGE SCALE GENOMIC DNA]</scope>
    <source>
        <strain evidence="4">EGGRZ-B1_66</strain>
        <tissue evidence="4">Body</tissue>
    </source>
</reference>
<evidence type="ECO:0000313" key="4">
    <source>
        <dbReference type="EMBL" id="KAL3315585.1"/>
    </source>
</evidence>
<evidence type="ECO:0000256" key="1">
    <source>
        <dbReference type="PROSITE-ProRule" id="PRU00288"/>
    </source>
</evidence>
<organism evidence="4 5">
    <name type="scientific">Cichlidogyrus casuarinus</name>
    <dbReference type="NCBI Taxonomy" id="1844966"/>
    <lineage>
        <taxon>Eukaryota</taxon>
        <taxon>Metazoa</taxon>
        <taxon>Spiralia</taxon>
        <taxon>Lophotrochozoa</taxon>
        <taxon>Platyhelminthes</taxon>
        <taxon>Monogenea</taxon>
        <taxon>Monopisthocotylea</taxon>
        <taxon>Dactylogyridea</taxon>
        <taxon>Ancyrocephalidae</taxon>
        <taxon>Cichlidogyrus</taxon>
    </lineage>
</organism>
<accession>A0ABD2Q7P3</accession>
<dbReference type="InterPro" id="IPR038508">
    <property type="entry name" value="ArfGAP_dom_sf"/>
</dbReference>
<dbReference type="InterPro" id="IPR011993">
    <property type="entry name" value="PH-like_dom_sf"/>
</dbReference>
<dbReference type="PROSITE" id="PS50115">
    <property type="entry name" value="ARFGAP"/>
    <property type="match status" value="1"/>
</dbReference>
<dbReference type="InterPro" id="IPR037278">
    <property type="entry name" value="ARFGAP/RecO"/>
</dbReference>
<dbReference type="Pfam" id="PF01412">
    <property type="entry name" value="ArfGap"/>
    <property type="match status" value="1"/>
</dbReference>
<dbReference type="Pfam" id="PF00169">
    <property type="entry name" value="PH"/>
    <property type="match status" value="1"/>
</dbReference>
<keyword evidence="1" id="KW-0863">Zinc-finger</keyword>
<sequence>MDLKSLFEEESNKICADCKDNNVAHASIGLGVFICDTCAAQTSELHRNSGKKVWALALDVSGSTWSKQSLANFIDTGNNRQVNARLEAELPTYYATPWPEKYGPCPEVIRKTFFNDKYINKVFTQGSIARGLQQRFSAPEKWIVLQKRLRADNQYFDRKFQIIINRNIIQYFINPFADPQQETPKQVIEIDNCDMFFVTSPLHELPQNSAVLLFRKSNEYRFIYLCSSCEQDLVDFYNNLRYARQFRASLNLSGFGMDVDTANEIKTPTHHPLAVSYLYKTGPSSGDAWRRRFCILINRTLFYMARPDDASPKGSIFIGKLEEAAKGKLYGFYPSLPKDWALRGNSNLYPFTLTTPTRSYVFAAESKIELDMWKNAIESILNSELSLTDGKAISHYQPKSFFSKFGSIFSSN</sequence>
<name>A0ABD2Q7P3_9PLAT</name>
<keyword evidence="1" id="KW-0479">Metal-binding</keyword>
<keyword evidence="1" id="KW-0862">Zinc</keyword>
<dbReference type="AlphaFoldDB" id="A0ABD2Q7P3"/>
<dbReference type="SUPFAM" id="SSF50729">
    <property type="entry name" value="PH domain-like"/>
    <property type="match status" value="1"/>
</dbReference>
<evidence type="ECO:0000259" key="2">
    <source>
        <dbReference type="PROSITE" id="PS50003"/>
    </source>
</evidence>
<dbReference type="PANTHER" id="PTHR46021:SF2">
    <property type="entry name" value="ARF-GAP WITH DUAL PH DOMAIN-CONTAINING PROTEIN 1"/>
    <property type="match status" value="1"/>
</dbReference>
<feature type="domain" description="Arf-GAP" evidence="3">
    <location>
        <begin position="1"/>
        <end position="134"/>
    </location>
</feature>
<dbReference type="PROSITE" id="PS50003">
    <property type="entry name" value="PH_DOMAIN"/>
    <property type="match status" value="1"/>
</dbReference>
<dbReference type="PANTHER" id="PTHR46021">
    <property type="entry name" value="ARF-GAP WITH DUAL PH DOMAIN-CONTAINING PROTEIN 1-LIKE PROTEIN"/>
    <property type="match status" value="1"/>
</dbReference>
<dbReference type="EMBL" id="JBJKFK010000714">
    <property type="protein sequence ID" value="KAL3315585.1"/>
    <property type="molecule type" value="Genomic_DNA"/>
</dbReference>
<evidence type="ECO:0000313" key="5">
    <source>
        <dbReference type="Proteomes" id="UP001626550"/>
    </source>
</evidence>